<evidence type="ECO:0000313" key="4">
    <source>
        <dbReference type="Proteomes" id="UP001300692"/>
    </source>
</evidence>
<comment type="caution">
    <text evidence="3">The sequence shown here is derived from an EMBL/GenBank/DDBJ whole genome shotgun (WGS) entry which is preliminary data.</text>
</comment>
<dbReference type="InterPro" id="IPR050811">
    <property type="entry name" value="Phosphate_ABC_transporter"/>
</dbReference>
<dbReference type="PANTHER" id="PTHR30570">
    <property type="entry name" value="PERIPLASMIC PHOSPHATE BINDING COMPONENT OF PHOSPHATE ABC TRANSPORTER"/>
    <property type="match status" value="1"/>
</dbReference>
<gene>
    <name evidence="3" type="ORF">N7U62_21905</name>
</gene>
<dbReference type="PANTHER" id="PTHR30570:SF1">
    <property type="entry name" value="PHOSPHATE-BINDING PROTEIN PSTS"/>
    <property type="match status" value="1"/>
</dbReference>
<evidence type="ECO:0000256" key="1">
    <source>
        <dbReference type="ARBA" id="ARBA00022729"/>
    </source>
</evidence>
<feature type="domain" description="PBP" evidence="2">
    <location>
        <begin position="22"/>
        <end position="260"/>
    </location>
</feature>
<dbReference type="RefSeq" id="WP_264140257.1">
    <property type="nucleotide sequence ID" value="NZ_JAOYOD010000001.1"/>
</dbReference>
<sequence length="285" mass="32011">MRKIQILSLFILLFSSCSPGKQEKATLRIKGSESMHETFIALKKDFEKLQDTLAIEIEGGGSKTGLMAIHDQSVDIGLSSYAFDLDSVLGSSHGVAEKVVAHDGIVIINNDNNPIGQLTKEQIGKIYRGEIKDWSELGGKPGEILPLVRDGNSGTQKYFSEYFGLDKTSERVEVAEDNKEIVQKVYQDDRRIGFIGFAYVTLHVQDLQLPSNIEKDTFFISPSFNSIRKGEYPLKRDLRIYYQKEGNSRVNSFMTYLASERAQNIIERNGLVPSQSENYLSELTP</sequence>
<protein>
    <submittedName>
        <fullName evidence="3">Substrate-binding domain-containing protein</fullName>
    </submittedName>
</protein>
<reference evidence="3 4" key="1">
    <citation type="submission" date="2022-10" db="EMBL/GenBank/DDBJ databases">
        <title>Comparative genomics and taxonomic characterization of three novel marine species of genus Reichenbachiella exhibiting antioxidant and polysaccharide degradation activities.</title>
        <authorList>
            <person name="Muhammad N."/>
            <person name="Lee Y.-J."/>
            <person name="Ko J."/>
            <person name="Kim S.-G."/>
        </authorList>
    </citation>
    <scope>NUCLEOTIDE SEQUENCE [LARGE SCALE GENOMIC DNA]</scope>
    <source>
        <strain evidence="3 4">ABR2-5</strain>
    </source>
</reference>
<dbReference type="Gene3D" id="3.40.190.10">
    <property type="entry name" value="Periplasmic binding protein-like II"/>
    <property type="match status" value="2"/>
</dbReference>
<evidence type="ECO:0000259" key="2">
    <source>
        <dbReference type="Pfam" id="PF12849"/>
    </source>
</evidence>
<proteinExistence type="predicted"/>
<dbReference type="InterPro" id="IPR024370">
    <property type="entry name" value="PBP_domain"/>
</dbReference>
<dbReference type="EMBL" id="JAOYOD010000001">
    <property type="protein sequence ID" value="MCV9389336.1"/>
    <property type="molecule type" value="Genomic_DNA"/>
</dbReference>
<dbReference type="SUPFAM" id="SSF53850">
    <property type="entry name" value="Periplasmic binding protein-like II"/>
    <property type="match status" value="1"/>
</dbReference>
<name>A0ABT3D059_9BACT</name>
<dbReference type="Proteomes" id="UP001300692">
    <property type="component" value="Unassembled WGS sequence"/>
</dbReference>
<keyword evidence="1" id="KW-0732">Signal</keyword>
<evidence type="ECO:0000313" key="3">
    <source>
        <dbReference type="EMBL" id="MCV9389336.1"/>
    </source>
</evidence>
<accession>A0ABT3D059</accession>
<keyword evidence="4" id="KW-1185">Reference proteome</keyword>
<organism evidence="3 4">
    <name type="scientific">Reichenbachiella ulvae</name>
    <dbReference type="NCBI Taxonomy" id="2980104"/>
    <lineage>
        <taxon>Bacteria</taxon>
        <taxon>Pseudomonadati</taxon>
        <taxon>Bacteroidota</taxon>
        <taxon>Cytophagia</taxon>
        <taxon>Cytophagales</taxon>
        <taxon>Reichenbachiellaceae</taxon>
        <taxon>Reichenbachiella</taxon>
    </lineage>
</organism>
<dbReference type="Pfam" id="PF12849">
    <property type="entry name" value="PBP_like_2"/>
    <property type="match status" value="1"/>
</dbReference>
<dbReference type="PROSITE" id="PS51257">
    <property type="entry name" value="PROKAR_LIPOPROTEIN"/>
    <property type="match status" value="1"/>
</dbReference>